<dbReference type="GO" id="GO:0042981">
    <property type="term" value="P:regulation of apoptotic process"/>
    <property type="evidence" value="ECO:0007669"/>
    <property type="project" value="InterPro"/>
</dbReference>
<feature type="domain" description="DED" evidence="5">
    <location>
        <begin position="13"/>
        <end position="91"/>
    </location>
</feature>
<dbReference type="Gene3D" id="1.10.533.10">
    <property type="entry name" value="Death Domain, Fas"/>
    <property type="match status" value="1"/>
</dbReference>
<proteinExistence type="predicted"/>
<dbReference type="PANTHER" id="PTHR24104">
    <property type="entry name" value="E3 UBIQUITIN-PROTEIN LIGASE NHLRC1-RELATED"/>
    <property type="match status" value="1"/>
</dbReference>
<dbReference type="SUPFAM" id="SSF47986">
    <property type="entry name" value="DEATH domain"/>
    <property type="match status" value="1"/>
</dbReference>
<feature type="repeat" description="NHL" evidence="2">
    <location>
        <begin position="556"/>
        <end position="599"/>
    </location>
</feature>
<evidence type="ECO:0000256" key="4">
    <source>
        <dbReference type="SAM" id="MobiDB-lite"/>
    </source>
</evidence>
<feature type="repeat" description="NHL" evidence="2">
    <location>
        <begin position="512"/>
        <end position="552"/>
    </location>
</feature>
<dbReference type="InterPro" id="IPR011029">
    <property type="entry name" value="DEATH-like_dom_sf"/>
</dbReference>
<protein>
    <submittedName>
        <fullName evidence="6">E3 ubiquitin-protein ligase TRIM71</fullName>
    </submittedName>
</protein>
<dbReference type="CDD" id="cd05819">
    <property type="entry name" value="NHL"/>
    <property type="match status" value="1"/>
</dbReference>
<evidence type="ECO:0000259" key="5">
    <source>
        <dbReference type="PROSITE" id="PS50168"/>
    </source>
</evidence>
<dbReference type="PROSITE" id="PS50168">
    <property type="entry name" value="DED"/>
    <property type="match status" value="1"/>
</dbReference>
<dbReference type="AlphaFoldDB" id="A0AAD9UZU5"/>
<dbReference type="InterPro" id="IPR001258">
    <property type="entry name" value="NHL_repeat"/>
</dbReference>
<keyword evidence="3" id="KW-0175">Coiled coil</keyword>
<feature type="repeat" description="NHL" evidence="2">
    <location>
        <begin position="603"/>
        <end position="644"/>
    </location>
</feature>
<evidence type="ECO:0000313" key="6">
    <source>
        <dbReference type="EMBL" id="KAK2555993.1"/>
    </source>
</evidence>
<dbReference type="PANTHER" id="PTHR24104:SF48">
    <property type="entry name" value="PROTEIN WECH"/>
    <property type="match status" value="1"/>
</dbReference>
<organism evidence="6 7">
    <name type="scientific">Acropora cervicornis</name>
    <name type="common">Staghorn coral</name>
    <dbReference type="NCBI Taxonomy" id="6130"/>
    <lineage>
        <taxon>Eukaryota</taxon>
        <taxon>Metazoa</taxon>
        <taxon>Cnidaria</taxon>
        <taxon>Anthozoa</taxon>
        <taxon>Hexacorallia</taxon>
        <taxon>Scleractinia</taxon>
        <taxon>Astrocoeniina</taxon>
        <taxon>Acroporidae</taxon>
        <taxon>Acropora</taxon>
    </lineage>
</organism>
<dbReference type="InterPro" id="IPR001875">
    <property type="entry name" value="DED_dom"/>
</dbReference>
<reference evidence="6" key="1">
    <citation type="journal article" date="2023" name="G3 (Bethesda)">
        <title>Whole genome assembly and annotation of the endangered Caribbean coral Acropora cervicornis.</title>
        <authorList>
            <person name="Selwyn J.D."/>
            <person name="Vollmer S.V."/>
        </authorList>
    </citation>
    <scope>NUCLEOTIDE SEQUENCE</scope>
    <source>
        <strain evidence="6">K2</strain>
    </source>
</reference>
<feature type="coiled-coil region" evidence="3">
    <location>
        <begin position="241"/>
        <end position="272"/>
    </location>
</feature>
<evidence type="ECO:0000313" key="7">
    <source>
        <dbReference type="Proteomes" id="UP001249851"/>
    </source>
</evidence>
<dbReference type="Pfam" id="PF01335">
    <property type="entry name" value="DED"/>
    <property type="match status" value="1"/>
</dbReference>
<accession>A0AAD9UZU5</accession>
<evidence type="ECO:0000256" key="1">
    <source>
        <dbReference type="ARBA" id="ARBA00022737"/>
    </source>
</evidence>
<comment type="caution">
    <text evidence="6">The sequence shown here is derived from an EMBL/GenBank/DDBJ whole genome shotgun (WGS) entry which is preliminary data.</text>
</comment>
<evidence type="ECO:0000256" key="2">
    <source>
        <dbReference type="PROSITE-ProRule" id="PRU00504"/>
    </source>
</evidence>
<dbReference type="PROSITE" id="PS51125">
    <property type="entry name" value="NHL"/>
    <property type="match status" value="3"/>
</dbReference>
<keyword evidence="1" id="KW-0677">Repeat</keyword>
<dbReference type="Pfam" id="PF01436">
    <property type="entry name" value="NHL"/>
    <property type="match status" value="2"/>
</dbReference>
<keyword evidence="7" id="KW-1185">Reference proteome</keyword>
<dbReference type="SUPFAM" id="SSF101898">
    <property type="entry name" value="NHL repeat"/>
    <property type="match status" value="1"/>
</dbReference>
<dbReference type="GO" id="GO:0043161">
    <property type="term" value="P:proteasome-mediated ubiquitin-dependent protein catabolic process"/>
    <property type="evidence" value="ECO:0007669"/>
    <property type="project" value="TreeGrafter"/>
</dbReference>
<dbReference type="Proteomes" id="UP001249851">
    <property type="component" value="Unassembled WGS sequence"/>
</dbReference>
<reference evidence="6" key="2">
    <citation type="journal article" date="2023" name="Science">
        <title>Genomic signatures of disease resistance in endangered staghorn corals.</title>
        <authorList>
            <person name="Vollmer S.V."/>
            <person name="Selwyn J.D."/>
            <person name="Despard B.A."/>
            <person name="Roesel C.L."/>
        </authorList>
    </citation>
    <scope>NUCLEOTIDE SEQUENCE</scope>
    <source>
        <strain evidence="6">K2</strain>
    </source>
</reference>
<dbReference type="InterPro" id="IPR011042">
    <property type="entry name" value="6-blade_b-propeller_TolB-like"/>
</dbReference>
<evidence type="ECO:0000256" key="3">
    <source>
        <dbReference type="SAM" id="Coils"/>
    </source>
</evidence>
<name>A0AAD9UZU5_ACRCE</name>
<feature type="coiled-coil region" evidence="3">
    <location>
        <begin position="308"/>
        <end position="335"/>
    </location>
</feature>
<gene>
    <name evidence="6" type="ORF">P5673_021983</name>
</gene>
<sequence length="644" mass="73126">MAYAVLEGNHISPFSVLLGTISRELSREHIRRIKIVLRGHVNKDNLGKLRGGSDLVHFLQDRGLVTEKKLSFFRKLLRDCELFSLVELVDEYKQTMQVMNGETKNKKQGGNTAMITRRISDLERMSKRQRDELSNLANRGNVLKKVLEEKETLLEKQKETMIIGQEAIDIITNRKEQAEQERDTTEEKEQEQEAMCDAQEKELKEIQGLLGIKDKNYKGNNGKPVEKRKTVLESVFSKQSNERATEELHRREDEKRETLHKLMKAMNEVREKLVRERSLVRECKEAVLRKTNELVSVDQLILETKESVRTLKQEIRKNELDLFDLQQQLLETEDELQRTRSFGIVNRAAFKISLWRVDTDQSSKSKGQVLNYKEILPENSYSLGSLGMSSIPLQFDFPCCVASHKGLIFAADRNNRRILVINSLGELSREPIDFGSSGPVAIAVNKRGNLIATDSMIIKVFSSDGALSHNFLPVYNKRDSRPEISALTVDCEGIIFAVDRSNHRIQKFRMDGHFVGLIGGSMYLQYPSGVAVTKNGDVIVSERHQLKIFHKQQESLTILGRSGVGKDQFMNPSGLWIDRKDNILVADNLNHRIQVINSQGEFVNSLGRLGSGPGCLDSPLAVTVNSRGHVMVADSGNHRITFFT</sequence>
<dbReference type="GO" id="GO:0000209">
    <property type="term" value="P:protein polyubiquitination"/>
    <property type="evidence" value="ECO:0007669"/>
    <property type="project" value="TreeGrafter"/>
</dbReference>
<dbReference type="EMBL" id="JARQWQ010000058">
    <property type="protein sequence ID" value="KAK2555993.1"/>
    <property type="molecule type" value="Genomic_DNA"/>
</dbReference>
<dbReference type="Gene3D" id="2.120.10.30">
    <property type="entry name" value="TolB, C-terminal domain"/>
    <property type="match status" value="2"/>
</dbReference>
<feature type="region of interest" description="Disordered" evidence="4">
    <location>
        <begin position="175"/>
        <end position="194"/>
    </location>
</feature>
<dbReference type="InterPro" id="IPR050952">
    <property type="entry name" value="TRIM-NHL_E3_ligases"/>
</dbReference>
<feature type="compositionally biased region" description="Basic and acidic residues" evidence="4">
    <location>
        <begin position="175"/>
        <end position="187"/>
    </location>
</feature>
<dbReference type="GO" id="GO:0061630">
    <property type="term" value="F:ubiquitin protein ligase activity"/>
    <property type="evidence" value="ECO:0007669"/>
    <property type="project" value="TreeGrafter"/>
</dbReference>